<feature type="region of interest" description="Disordered" evidence="1">
    <location>
        <begin position="148"/>
        <end position="287"/>
    </location>
</feature>
<dbReference type="Pfam" id="PF15072">
    <property type="entry name" value="HROB"/>
    <property type="match status" value="1"/>
</dbReference>
<dbReference type="EMBL" id="OZ023704">
    <property type="protein sequence ID" value="CAK9872525.1"/>
    <property type="molecule type" value="Genomic_DNA"/>
</dbReference>
<feature type="region of interest" description="Disordered" evidence="1">
    <location>
        <begin position="27"/>
        <end position="113"/>
    </location>
</feature>
<feature type="domain" description="Homologous recombination OB-fold protein OB-fold" evidence="2">
    <location>
        <begin position="331"/>
        <end position="413"/>
    </location>
</feature>
<accession>A0ABP1BC84</accession>
<feature type="compositionally biased region" description="Low complexity" evidence="1">
    <location>
        <begin position="219"/>
        <end position="230"/>
    </location>
</feature>
<feature type="compositionally biased region" description="Pro residues" evidence="1">
    <location>
        <begin position="193"/>
        <end position="202"/>
    </location>
</feature>
<organism evidence="3 4">
    <name type="scientific">Sphagnum jensenii</name>
    <dbReference type="NCBI Taxonomy" id="128206"/>
    <lineage>
        <taxon>Eukaryota</taxon>
        <taxon>Viridiplantae</taxon>
        <taxon>Streptophyta</taxon>
        <taxon>Embryophyta</taxon>
        <taxon>Bryophyta</taxon>
        <taxon>Sphagnophytina</taxon>
        <taxon>Sphagnopsida</taxon>
        <taxon>Sphagnales</taxon>
        <taxon>Sphagnaceae</taxon>
        <taxon>Sphagnum</taxon>
    </lineage>
</organism>
<gene>
    <name evidence="3" type="ORF">CSSPJE1EN2_LOCUS15095</name>
</gene>
<evidence type="ECO:0000313" key="4">
    <source>
        <dbReference type="Proteomes" id="UP001497522"/>
    </source>
</evidence>
<reference evidence="3" key="1">
    <citation type="submission" date="2024-03" db="EMBL/GenBank/DDBJ databases">
        <authorList>
            <consortium name="ELIXIR-Norway"/>
            <consortium name="Elixir Norway"/>
        </authorList>
    </citation>
    <scope>NUCLEOTIDE SEQUENCE</scope>
</reference>
<feature type="compositionally biased region" description="Polar residues" evidence="1">
    <location>
        <begin position="207"/>
        <end position="218"/>
    </location>
</feature>
<evidence type="ECO:0000259" key="2">
    <source>
        <dbReference type="Pfam" id="PF15072"/>
    </source>
</evidence>
<evidence type="ECO:0000313" key="3">
    <source>
        <dbReference type="EMBL" id="CAK9872525.1"/>
    </source>
</evidence>
<name>A0ABP1BC84_9BRYO</name>
<dbReference type="PANTHER" id="PTHR14523">
    <property type="entry name" value="UNCHARACTERIZED PROTEIN C17ORF53 HOMOLOG"/>
    <property type="match status" value="1"/>
</dbReference>
<dbReference type="Proteomes" id="UP001497522">
    <property type="component" value="Chromosome 3"/>
</dbReference>
<evidence type="ECO:0000256" key="1">
    <source>
        <dbReference type="SAM" id="MobiDB-lite"/>
    </source>
</evidence>
<feature type="compositionally biased region" description="Low complexity" evidence="1">
    <location>
        <begin position="70"/>
        <end position="90"/>
    </location>
</feature>
<protein>
    <recommendedName>
        <fullName evidence="2">Homologous recombination OB-fold protein OB-fold domain-containing protein</fullName>
    </recommendedName>
</protein>
<dbReference type="InterPro" id="IPR058570">
    <property type="entry name" value="HROB_OB"/>
</dbReference>
<keyword evidence="4" id="KW-1185">Reference proteome</keyword>
<sequence length="503" mass="54524">MESWEEELELDVSDIWTGGVGAAASAAAAASVRRQEEEDDDDDDLGFGGETQNAQEDVVMRDAAEDQKRQLQQQRQKSSVVVSQVSPSLVGTQKKNPHAEEEEEEKRRPCFISHQQVRLPLPFGAQQQSRSSTADDTAAFVSQTLHPSLGTQNCRNREDDRRAAASQVPPLSLGTRNRCTKEDSRAAAFVSQIPPPPSPLAPQPSLGTQNPSTTQDLRVSSVPSQDSSVPRKWWGDGNTSGGVAVRGELKRSSKIPGPAGDLRRGTTVDKGGGGIPSSPSKKGKHSCDDEFKRGPWLAALKALDVAEFDPVRYPVLKSTVSTIKASPSQAQVPNFVAVIKELRRNDYGDASVLLKDPTGTIQGCISHKVLSDLKFGSNIGPGAVIILMKVAIFRPSPSAHYLNVTINNVVKILGVEMSLQTQQRVSDTNRFNMWSQFQQDILPVTAPSEKICKEPANAPEKTYSQVLAVPDKNNTATAAKLAGWDHADDLEDILNDDVDNFFA</sequence>
<dbReference type="PANTHER" id="PTHR14523:SF1">
    <property type="entry name" value="HOMOLOGOUS RECOMBINATION OB-FOLD PROTEIN"/>
    <property type="match status" value="1"/>
</dbReference>
<feature type="compositionally biased region" description="Basic and acidic residues" evidence="1">
    <location>
        <begin position="58"/>
        <end position="69"/>
    </location>
</feature>
<dbReference type="InterPro" id="IPR028045">
    <property type="entry name" value="HROB"/>
</dbReference>
<proteinExistence type="predicted"/>